<keyword evidence="20" id="KW-0732">Signal</keyword>
<dbReference type="PROSITE" id="PS50292">
    <property type="entry name" value="PEROXIDASE_3"/>
    <property type="match status" value="1"/>
</dbReference>
<dbReference type="InterPro" id="IPR017938">
    <property type="entry name" value="Riboflavin_synthase-like_b-brl"/>
</dbReference>
<evidence type="ECO:0000256" key="3">
    <source>
        <dbReference type="ARBA" id="ARBA00012698"/>
    </source>
</evidence>
<evidence type="ECO:0000256" key="4">
    <source>
        <dbReference type="ARBA" id="ARBA00022559"/>
    </source>
</evidence>
<comment type="catalytic activity">
    <reaction evidence="17">
        <text>NADPH + O2 + H(+) = H2O2 + NADP(+)</text>
        <dbReference type="Rhea" id="RHEA:11260"/>
        <dbReference type="ChEBI" id="CHEBI:15378"/>
        <dbReference type="ChEBI" id="CHEBI:15379"/>
        <dbReference type="ChEBI" id="CHEBI:16240"/>
        <dbReference type="ChEBI" id="CHEBI:57783"/>
        <dbReference type="ChEBI" id="CHEBI:58349"/>
        <dbReference type="EC" id="1.6.3.1"/>
    </reaction>
</comment>
<reference evidence="23 24" key="1">
    <citation type="submission" date="2023-03" db="EMBL/GenBank/DDBJ databases">
        <title>High-quality genome of Scylla paramamosain provides insights in environmental adaptation.</title>
        <authorList>
            <person name="Zhang L."/>
        </authorList>
    </citation>
    <scope>NUCLEOTIDE SEQUENCE [LARGE SCALE GENOMIC DNA]</scope>
    <source>
        <strain evidence="23">LZ_2023a</strain>
        <tissue evidence="23">Muscle</tissue>
    </source>
</reference>
<dbReference type="GO" id="GO:0006979">
    <property type="term" value="P:response to oxidative stress"/>
    <property type="evidence" value="ECO:0007669"/>
    <property type="project" value="InterPro"/>
</dbReference>
<dbReference type="Pfam" id="PF08030">
    <property type="entry name" value="NAD_binding_6"/>
    <property type="match status" value="1"/>
</dbReference>
<evidence type="ECO:0000256" key="17">
    <source>
        <dbReference type="ARBA" id="ARBA00048762"/>
    </source>
</evidence>
<dbReference type="PROSITE" id="PS50222">
    <property type="entry name" value="EF_HAND_2"/>
    <property type="match status" value="1"/>
</dbReference>
<evidence type="ECO:0000256" key="8">
    <source>
        <dbReference type="ARBA" id="ARBA00022737"/>
    </source>
</evidence>
<dbReference type="Gene3D" id="1.10.238.10">
    <property type="entry name" value="EF-hand"/>
    <property type="match status" value="1"/>
</dbReference>
<gene>
    <name evidence="23" type="ORF">O3P69_009566</name>
</gene>
<keyword evidence="5" id="KW-0285">Flavoprotein</keyword>
<evidence type="ECO:0000256" key="6">
    <source>
        <dbReference type="ARBA" id="ARBA00022692"/>
    </source>
</evidence>
<evidence type="ECO:0000256" key="9">
    <source>
        <dbReference type="ARBA" id="ARBA00022827"/>
    </source>
</evidence>
<dbReference type="EC" id="1.6.3.1" evidence="3"/>
<evidence type="ECO:0000256" key="15">
    <source>
        <dbReference type="ARBA" id="ARBA00023324"/>
    </source>
</evidence>
<dbReference type="GO" id="GO:0016174">
    <property type="term" value="F:NAD(P)H oxidase H2O2-forming activity"/>
    <property type="evidence" value="ECO:0007669"/>
    <property type="project" value="UniProtKB-EC"/>
</dbReference>
<keyword evidence="7 18" id="KW-0479">Metal-binding</keyword>
<feature type="transmembrane region" description="Helical" evidence="19">
    <location>
        <begin position="675"/>
        <end position="697"/>
    </location>
</feature>
<evidence type="ECO:0000256" key="19">
    <source>
        <dbReference type="SAM" id="Phobius"/>
    </source>
</evidence>
<dbReference type="FunFam" id="2.40.30.10:FF:000059">
    <property type="entry name" value="dual oxidase isoform X1"/>
    <property type="match status" value="1"/>
</dbReference>
<sequence length="1559" mass="180020">MRKAVLSWIVVVVVWGAASEGAGQSAPLLRPDPRQWAARQTRERFGFLDWLIGNCSSNSGDGGGRRCQHQEPEFEGYDGWYNNLARPSLGAVDTPLLRLLPAAYSDGVYQLVNHSTNPLTLSDQLMNGDNGNHSTGGRTAFQVFFGQQVVEEIVDAQGAGCPPEYHNIPIEEGHEYRRHPPHMREMPFLRTRYDATTGLSPNNPRQQLNEITPYLDGGLVYGTSKAWADMLRTFPDGTLAPRGQLAWNQKLGQGFPARNKEWLPMANPPPPTNHSQYVAQGHTAPVDRFFKLGNPRGSENPFLLTFGIMWFRWHNYIARYLANHHRAWSDEKVFNEARKWVIATYQAVVFYDWLPKYLRTNPSEYKGYKVTTDPQISQVFQSAAMRFGHTLVPSGVHLRTRSKEGCIPLSHRLSQGPRHHLDGELFADDSGNFERFLMGLSSQSSEREDNIVVEDLRGHVFGPLEFSRRDLMAINIQRGRDHGLPDYNTARQFFGLSRLHSLDPKEFKRKTGAEVDISVLKRLQKLYQNDPNKVDIWVGGLLETHSSAPGDLFSRIILDQFERIREGDRFWFENNNNKLFTPEEQERLRQTRIIDVLLTVTTLLPEDDIQLDPFTAVHDKNRVSEVCLREFTLEARCTLPQGNTTRCQYLPQINSVNAEKCTPLHTYDYFSGSEVSYILTFTLVLGACVAMFVWIIVMNRTLADDMTRDTLRNIALPDNVHKAKEKVTRMKSRYVVLELDKAIRHLQVKNIQLNLLRTIDLNNVKVVTVRHLKDFRELIVTVANHYDLSLVFEGASHGRKFFEDLKDFCEDLDLDLRHKQEGRLSIKFGVTTVYDRQKKLAELCRFVMHHTVYKEKTPKKVEQNKSFFIDITLDELANELGMVPENLFVKQLFRRMDTNKDGFITVKEFWDVMEVLAKGKPEEKARLVFDIYDINQSNFLYTEDLVRLIQSGCGYDSTDAKSLAKAMMKSAGMLKDEGISFEKFKNIVLHPGSIFRKVSLHIGKDRQLTRSFSIDNFESFRGRLESETGDTKDDDTDSAFSQWYNGWINSIGSKIQYVFWLVLYTIVMFLIFAERAYFFSVEREHRGLRRIAGYGVTVTRGAASAMMFTYSTLIVTMCRNLFAVLRSTFLQRIIPFDHMVEFHRYMASWALVWTVVHIVGHAINFYHISTQTASDLTCLFRDFFRSTHVLPKFHYWCWETITGLTGVLLTLQTALIYIFAYFGRTNFFRHFWVTHNTYPIFYVLFVLHGSGMLVQRPFFHYFFLGPCFLFLLDKLVSISRNKIKIDIISVAQLPSDVIRLEIRRPPNFNFRSGQWVKIASTGISGQEYHPFTLSSAPHVKNLTLHIRAVGPWTRKLAEVYGDKIGNEKYPEIYMDGPFGEGHQTWWDYQVVVLVAGGIGVTPFASILRDMVNRLQNSTKMMRTKQVLFLWTTRSQKQYEWMIDILREVEASDKNKIIRIHIFITQFRSKFDLRTIMLYMADRFYQSESGISLFTQLRAITHFGRPDFDAILRTIKKKCKANLIGVFTCGSPGLSRSVEESCREMNKSPDVIFRHYYKNF</sequence>
<dbReference type="InterPro" id="IPR037120">
    <property type="entry name" value="Haem_peroxidase_sf_animal"/>
</dbReference>
<dbReference type="GO" id="GO:0020037">
    <property type="term" value="F:heme binding"/>
    <property type="evidence" value="ECO:0007669"/>
    <property type="project" value="InterPro"/>
</dbReference>
<dbReference type="EMBL" id="JARAKH010000044">
    <property type="protein sequence ID" value="KAK8378915.1"/>
    <property type="molecule type" value="Genomic_DNA"/>
</dbReference>
<protein>
    <recommendedName>
        <fullName evidence="3">NAD(P)H oxidase (H2O2-forming)</fullName>
        <ecNumber evidence="3">1.6.3.1</ecNumber>
    </recommendedName>
</protein>
<dbReference type="GO" id="GO:0042742">
    <property type="term" value="P:defense response to bacterium"/>
    <property type="evidence" value="ECO:0007669"/>
    <property type="project" value="UniProtKB-ARBA"/>
</dbReference>
<dbReference type="Proteomes" id="UP001487740">
    <property type="component" value="Unassembled WGS sequence"/>
</dbReference>
<evidence type="ECO:0000256" key="20">
    <source>
        <dbReference type="SAM" id="SignalP"/>
    </source>
</evidence>
<evidence type="ECO:0000313" key="23">
    <source>
        <dbReference type="EMBL" id="KAK8378915.1"/>
    </source>
</evidence>
<feature type="signal peptide" evidence="20">
    <location>
        <begin position="1"/>
        <end position="23"/>
    </location>
</feature>
<feature type="chain" id="PRO_5043979404" description="NAD(P)H oxidase (H2O2-forming)" evidence="20">
    <location>
        <begin position="24"/>
        <end position="1559"/>
    </location>
</feature>
<evidence type="ECO:0000259" key="22">
    <source>
        <dbReference type="PROSITE" id="PS51384"/>
    </source>
</evidence>
<dbReference type="InterPro" id="IPR018247">
    <property type="entry name" value="EF_Hand_1_Ca_BS"/>
</dbReference>
<feature type="transmembrane region" description="Helical" evidence="19">
    <location>
        <begin position="1098"/>
        <end position="1125"/>
    </location>
</feature>
<proteinExistence type="inferred from homology"/>
<evidence type="ECO:0000256" key="16">
    <source>
        <dbReference type="ARBA" id="ARBA00047455"/>
    </source>
</evidence>
<dbReference type="PANTHER" id="PTHR11475:SF144">
    <property type="entry name" value="NAD(P)H OXIDASE (H2O2-FORMING)"/>
    <property type="match status" value="1"/>
</dbReference>
<keyword evidence="11" id="KW-0521">NADP</keyword>
<dbReference type="GO" id="GO:0004601">
    <property type="term" value="F:peroxidase activity"/>
    <property type="evidence" value="ECO:0007669"/>
    <property type="project" value="UniProtKB-KW"/>
</dbReference>
<dbReference type="Gene3D" id="2.40.30.10">
    <property type="entry name" value="Translation factors"/>
    <property type="match status" value="1"/>
</dbReference>
<dbReference type="InterPro" id="IPR019791">
    <property type="entry name" value="Haem_peroxidase_animal"/>
</dbReference>
<evidence type="ECO:0000256" key="7">
    <source>
        <dbReference type="ARBA" id="ARBA00022723"/>
    </source>
</evidence>
<keyword evidence="14 19" id="KW-0472">Membrane</keyword>
<dbReference type="GO" id="GO:0016175">
    <property type="term" value="F:superoxide-generating NAD(P)H oxidase activity"/>
    <property type="evidence" value="ECO:0007669"/>
    <property type="project" value="UniProtKB-ARBA"/>
</dbReference>
<dbReference type="InterPro" id="IPR017927">
    <property type="entry name" value="FAD-bd_FR_type"/>
</dbReference>
<evidence type="ECO:0000256" key="5">
    <source>
        <dbReference type="ARBA" id="ARBA00022630"/>
    </source>
</evidence>
<dbReference type="SFLD" id="SFLDG01168">
    <property type="entry name" value="Ferric_reductase_subgroup_(FRE"/>
    <property type="match status" value="1"/>
</dbReference>
<keyword evidence="10" id="KW-0106">Calcium</keyword>
<keyword evidence="9" id="KW-0274">FAD</keyword>
<keyword evidence="13" id="KW-0560">Oxidoreductase</keyword>
<keyword evidence="4" id="KW-0575">Peroxidase</keyword>
<dbReference type="SUPFAM" id="SSF47473">
    <property type="entry name" value="EF-hand"/>
    <property type="match status" value="1"/>
</dbReference>
<dbReference type="PRINTS" id="PR00457">
    <property type="entry name" value="ANPEROXIDASE"/>
</dbReference>
<dbReference type="GO" id="GO:0009653">
    <property type="term" value="P:anatomical structure morphogenesis"/>
    <property type="evidence" value="ECO:0007669"/>
    <property type="project" value="UniProtKB-ARBA"/>
</dbReference>
<keyword evidence="24" id="KW-1185">Reference proteome</keyword>
<dbReference type="SFLD" id="SFLDG01169">
    <property type="entry name" value="NADPH_oxidase_subgroup_(NOX)"/>
    <property type="match status" value="1"/>
</dbReference>
<dbReference type="Pfam" id="PF08022">
    <property type="entry name" value="FAD_binding_8"/>
    <property type="match status" value="1"/>
</dbReference>
<feature type="transmembrane region" description="Helical" evidence="19">
    <location>
        <begin position="1057"/>
        <end position="1078"/>
    </location>
</feature>
<dbReference type="PROSITE" id="PS00018">
    <property type="entry name" value="EF_HAND_1"/>
    <property type="match status" value="1"/>
</dbReference>
<dbReference type="CDD" id="cd06186">
    <property type="entry name" value="NOX_Duox_like_FAD_NADP"/>
    <property type="match status" value="1"/>
</dbReference>
<dbReference type="SMART" id="SM00054">
    <property type="entry name" value="EFh"/>
    <property type="match status" value="2"/>
</dbReference>
<comment type="catalytic activity">
    <reaction evidence="16">
        <text>NADH + O2 + H(+) = H2O2 + NAD(+)</text>
        <dbReference type="Rhea" id="RHEA:11264"/>
        <dbReference type="ChEBI" id="CHEBI:15378"/>
        <dbReference type="ChEBI" id="CHEBI:15379"/>
        <dbReference type="ChEBI" id="CHEBI:16240"/>
        <dbReference type="ChEBI" id="CHEBI:57540"/>
        <dbReference type="ChEBI" id="CHEBI:57945"/>
        <dbReference type="EC" id="1.6.3.1"/>
    </reaction>
</comment>
<evidence type="ECO:0000256" key="12">
    <source>
        <dbReference type="ARBA" id="ARBA00022989"/>
    </source>
</evidence>
<dbReference type="GO" id="GO:0016020">
    <property type="term" value="C:membrane"/>
    <property type="evidence" value="ECO:0007669"/>
    <property type="project" value="UniProtKB-SubCell"/>
</dbReference>
<evidence type="ECO:0000256" key="2">
    <source>
        <dbReference type="ARBA" id="ARBA00005644"/>
    </source>
</evidence>
<dbReference type="SUPFAM" id="SSF52343">
    <property type="entry name" value="Ferredoxin reductase-like, C-terminal NADP-linked domain"/>
    <property type="match status" value="1"/>
</dbReference>
<evidence type="ECO:0000256" key="13">
    <source>
        <dbReference type="ARBA" id="ARBA00023002"/>
    </source>
</evidence>
<evidence type="ECO:0000256" key="18">
    <source>
        <dbReference type="PIRSR" id="PIRSR619791-2"/>
    </source>
</evidence>
<dbReference type="InterPro" id="IPR010255">
    <property type="entry name" value="Haem_peroxidase_sf"/>
</dbReference>
<dbReference type="PROSITE" id="PS51384">
    <property type="entry name" value="FAD_FR"/>
    <property type="match status" value="1"/>
</dbReference>
<feature type="domain" description="EF-hand" evidence="21">
    <location>
        <begin position="884"/>
        <end position="919"/>
    </location>
</feature>
<dbReference type="Pfam" id="PF13202">
    <property type="entry name" value="EF-hand_5"/>
    <property type="match status" value="1"/>
</dbReference>
<dbReference type="InterPro" id="IPR013121">
    <property type="entry name" value="Fe_red_NAD-bd_6"/>
</dbReference>
<comment type="similarity">
    <text evidence="2">In the N-terminal section; belongs to the peroxidase family.</text>
</comment>
<dbReference type="GO" id="GO:0005509">
    <property type="term" value="F:calcium ion binding"/>
    <property type="evidence" value="ECO:0007669"/>
    <property type="project" value="InterPro"/>
</dbReference>
<evidence type="ECO:0000256" key="11">
    <source>
        <dbReference type="ARBA" id="ARBA00022857"/>
    </source>
</evidence>
<feature type="transmembrane region" description="Helical" evidence="19">
    <location>
        <begin position="1231"/>
        <end position="1252"/>
    </location>
</feature>
<keyword evidence="18" id="KW-0349">Heme</keyword>
<evidence type="ECO:0000256" key="1">
    <source>
        <dbReference type="ARBA" id="ARBA00004141"/>
    </source>
</evidence>
<keyword evidence="15" id="KW-0376">Hydrogen peroxide</keyword>
<dbReference type="PANTHER" id="PTHR11475">
    <property type="entry name" value="OXIDASE/PEROXIDASE"/>
    <property type="match status" value="1"/>
</dbReference>
<dbReference type="InterPro" id="IPR039261">
    <property type="entry name" value="FNR_nucleotide-bd"/>
</dbReference>
<feature type="domain" description="FAD-binding FR-type" evidence="22">
    <location>
        <begin position="1280"/>
        <end position="1384"/>
    </location>
</feature>
<accession>A0AAW0SW32</accession>
<dbReference type="SFLD" id="SFLDS00052">
    <property type="entry name" value="Ferric_Reductase_Domain"/>
    <property type="match status" value="1"/>
</dbReference>
<dbReference type="Pfam" id="PF03098">
    <property type="entry name" value="An_peroxidase"/>
    <property type="match status" value="1"/>
</dbReference>
<dbReference type="SUPFAM" id="SSF48113">
    <property type="entry name" value="Heme-dependent peroxidases"/>
    <property type="match status" value="1"/>
</dbReference>
<evidence type="ECO:0000259" key="21">
    <source>
        <dbReference type="PROSITE" id="PS50222"/>
    </source>
</evidence>
<feature type="transmembrane region" description="Helical" evidence="19">
    <location>
        <begin position="1193"/>
        <end position="1219"/>
    </location>
</feature>
<dbReference type="InterPro" id="IPR002048">
    <property type="entry name" value="EF_hand_dom"/>
</dbReference>
<dbReference type="InterPro" id="IPR013112">
    <property type="entry name" value="FAD-bd_8"/>
</dbReference>
<comment type="caution">
    <text evidence="23">The sequence shown here is derived from an EMBL/GenBank/DDBJ whole genome shotgun (WGS) entry which is preliminary data.</text>
</comment>
<comment type="subcellular location">
    <subcellularLocation>
        <location evidence="1">Membrane</location>
        <topology evidence="1">Multi-pass membrane protein</topology>
    </subcellularLocation>
</comment>
<keyword evidence="8" id="KW-0677">Repeat</keyword>
<dbReference type="CDD" id="cd00051">
    <property type="entry name" value="EFh"/>
    <property type="match status" value="1"/>
</dbReference>
<evidence type="ECO:0000313" key="24">
    <source>
        <dbReference type="Proteomes" id="UP001487740"/>
    </source>
</evidence>
<feature type="transmembrane region" description="Helical" evidence="19">
    <location>
        <begin position="1146"/>
        <end position="1166"/>
    </location>
</feature>
<keyword evidence="6 19" id="KW-0812">Transmembrane</keyword>
<name>A0AAW0SW32_SCYPA</name>
<dbReference type="Gene3D" id="3.40.50.80">
    <property type="entry name" value="Nucleotide-binding domain of ferredoxin-NADP reductase (FNR) module"/>
    <property type="match status" value="1"/>
</dbReference>
<keyword evidence="18" id="KW-0408">Iron</keyword>
<dbReference type="SUPFAM" id="SSF63380">
    <property type="entry name" value="Riboflavin synthase domain-like"/>
    <property type="match status" value="1"/>
</dbReference>
<dbReference type="InterPro" id="IPR011992">
    <property type="entry name" value="EF-hand-dom_pair"/>
</dbReference>
<evidence type="ECO:0000256" key="14">
    <source>
        <dbReference type="ARBA" id="ARBA00023136"/>
    </source>
</evidence>
<organism evidence="23 24">
    <name type="scientific">Scylla paramamosain</name>
    <name type="common">Mud crab</name>
    <dbReference type="NCBI Taxonomy" id="85552"/>
    <lineage>
        <taxon>Eukaryota</taxon>
        <taxon>Metazoa</taxon>
        <taxon>Ecdysozoa</taxon>
        <taxon>Arthropoda</taxon>
        <taxon>Crustacea</taxon>
        <taxon>Multicrustacea</taxon>
        <taxon>Malacostraca</taxon>
        <taxon>Eumalacostraca</taxon>
        <taxon>Eucarida</taxon>
        <taxon>Decapoda</taxon>
        <taxon>Pleocyemata</taxon>
        <taxon>Brachyura</taxon>
        <taxon>Eubrachyura</taxon>
        <taxon>Portunoidea</taxon>
        <taxon>Portunidae</taxon>
        <taxon>Portuninae</taxon>
        <taxon>Scylla</taxon>
    </lineage>
</organism>
<evidence type="ECO:0000256" key="10">
    <source>
        <dbReference type="ARBA" id="ARBA00022837"/>
    </source>
</evidence>
<feature type="binding site" description="axial binding residue" evidence="18">
    <location>
        <position position="389"/>
    </location>
    <ligand>
        <name>heme b</name>
        <dbReference type="ChEBI" id="CHEBI:60344"/>
    </ligand>
    <ligandPart>
        <name>Fe</name>
        <dbReference type="ChEBI" id="CHEBI:18248"/>
    </ligandPart>
</feature>
<dbReference type="Gene3D" id="1.10.640.10">
    <property type="entry name" value="Haem peroxidase domain superfamily, animal type"/>
    <property type="match status" value="1"/>
</dbReference>
<keyword evidence="12 19" id="KW-1133">Transmembrane helix</keyword>
<dbReference type="GO" id="GO:0042744">
    <property type="term" value="P:hydrogen peroxide catabolic process"/>
    <property type="evidence" value="ECO:0007669"/>
    <property type="project" value="UniProtKB-KW"/>
</dbReference>